<dbReference type="KEGG" id="sgbi:P3F81_11925"/>
<keyword evidence="6" id="KW-0418">Kinase</keyword>
<sequence>MPTLLSDFSTTLFAGFPSLIAIFIFAYLYLCYRKKYLFLWLFSCFAHTFRIKFLTMVPLNLPSDFWQIYQFTCIISIILDLYTTNTLLKIKNRKSWLYFFFTYITFLILTSIFNFPFYTVLTISYIALSFSSTRNGYMFLKHLPKSIHAKNIAAFSFIASGLLFFISAILCIIEINQKLFLLVEVFLRILIIIGLLSVFLEKNNYDLTSEKIRYQRLTENLPDTICRFHIHPNLRIDYISLAILKLTGYPPKEFYDNPHLIYSIIYHEDHHIFKVLKKQPSTFCSNHNPPKQYRIIHKSGKFIWVEQTFSPFFDNNNNIIGFESLIRDISLKRSLDKEMLHLNNMKIIGQMATEVADRVRNPLTTISGYLQLFYIKPEFEKQRSKLRLALNEIESCNKFIQQYLLLSKQKNLELTKSNLNDIIIDIQSILNTKACNLDGSRRINIHLNLNPLPDQMLDISQIKQLLINLATNAFDAMPYTGTLTIITLATPNSVILTIQDEGFGIPEEFLKNIGQPFFTTKEMNSGLGLCICYNIANLHQAEINVVSTPTGTTFEITFPL</sequence>
<evidence type="ECO:0000256" key="5">
    <source>
        <dbReference type="ARBA" id="ARBA00022741"/>
    </source>
</evidence>
<dbReference type="InterPro" id="IPR005467">
    <property type="entry name" value="His_kinase_dom"/>
</dbReference>
<dbReference type="PROSITE" id="PS50112">
    <property type="entry name" value="PAS"/>
    <property type="match status" value="1"/>
</dbReference>
<reference evidence="13" key="1">
    <citation type="submission" date="2023-03" db="EMBL/GenBank/DDBJ databases">
        <title>Selenobaculum gbiensis gen. nov. sp. nov., a new bacterium isolated from the gut microbiota of IBD patient.</title>
        <authorList>
            <person name="Yeo S."/>
            <person name="Park H."/>
            <person name="Huh C.S."/>
        </authorList>
    </citation>
    <scope>NUCLEOTIDE SEQUENCE</scope>
    <source>
        <strain evidence="13">ICN-92133</strain>
    </source>
</reference>
<evidence type="ECO:0000256" key="8">
    <source>
        <dbReference type="ARBA" id="ARBA00023012"/>
    </source>
</evidence>
<keyword evidence="5" id="KW-0547">Nucleotide-binding</keyword>
<dbReference type="InterPro" id="IPR004358">
    <property type="entry name" value="Sig_transdc_His_kin-like_C"/>
</dbReference>
<dbReference type="InterPro" id="IPR036097">
    <property type="entry name" value="HisK_dim/P_sf"/>
</dbReference>
<dbReference type="Gene3D" id="1.10.287.130">
    <property type="match status" value="1"/>
</dbReference>
<dbReference type="PRINTS" id="PR00344">
    <property type="entry name" value="BCTRLSENSOR"/>
</dbReference>
<evidence type="ECO:0000256" key="6">
    <source>
        <dbReference type="ARBA" id="ARBA00022777"/>
    </source>
</evidence>
<dbReference type="SMART" id="SM00387">
    <property type="entry name" value="HATPase_c"/>
    <property type="match status" value="1"/>
</dbReference>
<dbReference type="SMART" id="SM00091">
    <property type="entry name" value="PAS"/>
    <property type="match status" value="1"/>
</dbReference>
<keyword evidence="3" id="KW-0597">Phosphoprotein</keyword>
<dbReference type="GO" id="GO:0000155">
    <property type="term" value="F:phosphorelay sensor kinase activity"/>
    <property type="evidence" value="ECO:0007669"/>
    <property type="project" value="InterPro"/>
</dbReference>
<feature type="domain" description="Histidine kinase" evidence="10">
    <location>
        <begin position="354"/>
        <end position="560"/>
    </location>
</feature>
<dbReference type="Pfam" id="PF02518">
    <property type="entry name" value="HATPase_c"/>
    <property type="match status" value="1"/>
</dbReference>
<proteinExistence type="predicted"/>
<keyword evidence="8" id="KW-0902">Two-component regulatory system</keyword>
<dbReference type="PANTHER" id="PTHR43065:SF10">
    <property type="entry name" value="PEROXIDE STRESS-ACTIVATED HISTIDINE KINASE MAK3"/>
    <property type="match status" value="1"/>
</dbReference>
<dbReference type="GO" id="GO:0005524">
    <property type="term" value="F:ATP binding"/>
    <property type="evidence" value="ECO:0007669"/>
    <property type="project" value="UniProtKB-KW"/>
</dbReference>
<dbReference type="Pfam" id="PF08447">
    <property type="entry name" value="PAS_3"/>
    <property type="match status" value="1"/>
</dbReference>
<dbReference type="InterPro" id="IPR000014">
    <property type="entry name" value="PAS"/>
</dbReference>
<evidence type="ECO:0000256" key="1">
    <source>
        <dbReference type="ARBA" id="ARBA00000085"/>
    </source>
</evidence>
<feature type="domain" description="PAC" evidence="12">
    <location>
        <begin position="289"/>
        <end position="341"/>
    </location>
</feature>
<evidence type="ECO:0000259" key="11">
    <source>
        <dbReference type="PROSITE" id="PS50112"/>
    </source>
</evidence>
<dbReference type="InterPro" id="IPR035965">
    <property type="entry name" value="PAS-like_dom_sf"/>
</dbReference>
<evidence type="ECO:0000313" key="14">
    <source>
        <dbReference type="Proteomes" id="UP001243623"/>
    </source>
</evidence>
<protein>
    <recommendedName>
        <fullName evidence="2">histidine kinase</fullName>
        <ecNumber evidence="2">2.7.13.3</ecNumber>
    </recommendedName>
</protein>
<dbReference type="EMBL" id="CP120678">
    <property type="protein sequence ID" value="WIW70576.1"/>
    <property type="molecule type" value="Genomic_DNA"/>
</dbReference>
<keyword evidence="7 13" id="KW-0067">ATP-binding</keyword>
<dbReference type="SMART" id="SM00086">
    <property type="entry name" value="PAC"/>
    <property type="match status" value="1"/>
</dbReference>
<dbReference type="SUPFAM" id="SSF47384">
    <property type="entry name" value="Homodimeric domain of signal transducing histidine kinase"/>
    <property type="match status" value="1"/>
</dbReference>
<evidence type="ECO:0000256" key="9">
    <source>
        <dbReference type="SAM" id="Phobius"/>
    </source>
</evidence>
<evidence type="ECO:0000259" key="12">
    <source>
        <dbReference type="PROSITE" id="PS50113"/>
    </source>
</evidence>
<evidence type="ECO:0000259" key="10">
    <source>
        <dbReference type="PROSITE" id="PS50109"/>
    </source>
</evidence>
<dbReference type="Proteomes" id="UP001243623">
    <property type="component" value="Chromosome"/>
</dbReference>
<name>A0A9Y2ESP2_9FIRM</name>
<evidence type="ECO:0000256" key="3">
    <source>
        <dbReference type="ARBA" id="ARBA00022553"/>
    </source>
</evidence>
<dbReference type="InterPro" id="IPR003661">
    <property type="entry name" value="HisK_dim/P_dom"/>
</dbReference>
<dbReference type="NCBIfam" id="TIGR00229">
    <property type="entry name" value="sensory_box"/>
    <property type="match status" value="1"/>
</dbReference>
<feature type="transmembrane region" description="Helical" evidence="9">
    <location>
        <begin position="65"/>
        <end position="84"/>
    </location>
</feature>
<dbReference type="Gene3D" id="3.30.450.20">
    <property type="entry name" value="PAS domain"/>
    <property type="match status" value="1"/>
</dbReference>
<dbReference type="RefSeq" id="WP_147669559.1">
    <property type="nucleotide sequence ID" value="NZ_CP120678.1"/>
</dbReference>
<dbReference type="InterPro" id="IPR013655">
    <property type="entry name" value="PAS_fold_3"/>
</dbReference>
<feature type="transmembrane region" description="Helical" evidence="9">
    <location>
        <begin position="179"/>
        <end position="200"/>
    </location>
</feature>
<comment type="catalytic activity">
    <reaction evidence="1">
        <text>ATP + protein L-histidine = ADP + protein N-phospho-L-histidine.</text>
        <dbReference type="EC" id="2.7.13.3"/>
    </reaction>
</comment>
<keyword evidence="4" id="KW-0808">Transferase</keyword>
<dbReference type="PROSITE" id="PS50113">
    <property type="entry name" value="PAC"/>
    <property type="match status" value="1"/>
</dbReference>
<gene>
    <name evidence="13" type="ORF">P3F81_11925</name>
</gene>
<evidence type="ECO:0000256" key="2">
    <source>
        <dbReference type="ARBA" id="ARBA00012438"/>
    </source>
</evidence>
<dbReference type="PANTHER" id="PTHR43065">
    <property type="entry name" value="SENSOR HISTIDINE KINASE"/>
    <property type="match status" value="1"/>
</dbReference>
<keyword evidence="9" id="KW-0812">Transmembrane</keyword>
<feature type="transmembrane region" description="Helical" evidence="9">
    <location>
        <begin position="96"/>
        <end position="117"/>
    </location>
</feature>
<organism evidence="13 14">
    <name type="scientific">Selenobaculum gibii</name>
    <dbReference type="NCBI Taxonomy" id="3054208"/>
    <lineage>
        <taxon>Bacteria</taxon>
        <taxon>Bacillati</taxon>
        <taxon>Bacillota</taxon>
        <taxon>Negativicutes</taxon>
        <taxon>Selenomonadales</taxon>
        <taxon>Selenomonadaceae</taxon>
        <taxon>Selenobaculum</taxon>
    </lineage>
</organism>
<dbReference type="PROSITE" id="PS50109">
    <property type="entry name" value="HIS_KIN"/>
    <property type="match status" value="1"/>
</dbReference>
<dbReference type="InterPro" id="IPR036890">
    <property type="entry name" value="HATPase_C_sf"/>
</dbReference>
<accession>A0A9Y2ESP2</accession>
<dbReference type="SMART" id="SM00388">
    <property type="entry name" value="HisKA"/>
    <property type="match status" value="1"/>
</dbReference>
<keyword evidence="9" id="KW-0472">Membrane</keyword>
<dbReference type="Gene3D" id="3.30.565.10">
    <property type="entry name" value="Histidine kinase-like ATPase, C-terminal domain"/>
    <property type="match status" value="1"/>
</dbReference>
<dbReference type="InterPro" id="IPR001610">
    <property type="entry name" value="PAC"/>
</dbReference>
<evidence type="ECO:0000313" key="13">
    <source>
        <dbReference type="EMBL" id="WIW70576.1"/>
    </source>
</evidence>
<keyword evidence="9" id="KW-1133">Transmembrane helix</keyword>
<dbReference type="InterPro" id="IPR000700">
    <property type="entry name" value="PAS-assoc_C"/>
</dbReference>
<dbReference type="CDD" id="cd00082">
    <property type="entry name" value="HisKA"/>
    <property type="match status" value="1"/>
</dbReference>
<dbReference type="InterPro" id="IPR003594">
    <property type="entry name" value="HATPase_dom"/>
</dbReference>
<feature type="transmembrane region" description="Helical" evidence="9">
    <location>
        <begin position="12"/>
        <end position="30"/>
    </location>
</feature>
<feature type="transmembrane region" description="Helical" evidence="9">
    <location>
        <begin position="37"/>
        <end position="59"/>
    </location>
</feature>
<dbReference type="SUPFAM" id="SSF55874">
    <property type="entry name" value="ATPase domain of HSP90 chaperone/DNA topoisomerase II/histidine kinase"/>
    <property type="match status" value="1"/>
</dbReference>
<dbReference type="Pfam" id="PF00512">
    <property type="entry name" value="HisKA"/>
    <property type="match status" value="1"/>
</dbReference>
<dbReference type="SUPFAM" id="SSF55785">
    <property type="entry name" value="PYP-like sensor domain (PAS domain)"/>
    <property type="match status" value="1"/>
</dbReference>
<dbReference type="CDD" id="cd00130">
    <property type="entry name" value="PAS"/>
    <property type="match status" value="1"/>
</dbReference>
<dbReference type="EC" id="2.7.13.3" evidence="2"/>
<keyword evidence="14" id="KW-1185">Reference proteome</keyword>
<dbReference type="AlphaFoldDB" id="A0A9Y2ESP2"/>
<feature type="transmembrane region" description="Helical" evidence="9">
    <location>
        <begin position="152"/>
        <end position="173"/>
    </location>
</feature>
<feature type="domain" description="PAS" evidence="11">
    <location>
        <begin position="210"/>
        <end position="270"/>
    </location>
</feature>
<evidence type="ECO:0000256" key="4">
    <source>
        <dbReference type="ARBA" id="ARBA00022679"/>
    </source>
</evidence>
<evidence type="ECO:0000256" key="7">
    <source>
        <dbReference type="ARBA" id="ARBA00022840"/>
    </source>
</evidence>